<reference evidence="1" key="1">
    <citation type="submission" date="2023-11" db="EMBL/GenBank/DDBJ databases">
        <title>Genome assemblies of two species of porcelain crab, Petrolisthes cinctipes and Petrolisthes manimaculis (Anomura: Porcellanidae).</title>
        <authorList>
            <person name="Angst P."/>
        </authorList>
    </citation>
    <scope>NUCLEOTIDE SEQUENCE</scope>
    <source>
        <strain evidence="1">PB745_02</strain>
        <tissue evidence="1">Gill</tissue>
    </source>
</reference>
<comment type="caution">
    <text evidence="1">The sequence shown here is derived from an EMBL/GenBank/DDBJ whole genome shotgun (WGS) entry which is preliminary data.</text>
</comment>
<proteinExistence type="predicted"/>
<name>A0AAE1TJG7_9EUCA</name>
<organism evidence="1 2">
    <name type="scientific">Petrolisthes manimaculis</name>
    <dbReference type="NCBI Taxonomy" id="1843537"/>
    <lineage>
        <taxon>Eukaryota</taxon>
        <taxon>Metazoa</taxon>
        <taxon>Ecdysozoa</taxon>
        <taxon>Arthropoda</taxon>
        <taxon>Crustacea</taxon>
        <taxon>Multicrustacea</taxon>
        <taxon>Malacostraca</taxon>
        <taxon>Eumalacostraca</taxon>
        <taxon>Eucarida</taxon>
        <taxon>Decapoda</taxon>
        <taxon>Pleocyemata</taxon>
        <taxon>Anomura</taxon>
        <taxon>Galatheoidea</taxon>
        <taxon>Porcellanidae</taxon>
        <taxon>Petrolisthes</taxon>
    </lineage>
</organism>
<dbReference type="EMBL" id="JAWZYT010006694">
    <property type="protein sequence ID" value="KAK4287703.1"/>
    <property type="molecule type" value="Genomic_DNA"/>
</dbReference>
<evidence type="ECO:0000313" key="2">
    <source>
        <dbReference type="Proteomes" id="UP001292094"/>
    </source>
</evidence>
<keyword evidence="2" id="KW-1185">Reference proteome</keyword>
<accession>A0AAE1TJG7</accession>
<protein>
    <submittedName>
        <fullName evidence="1">Uncharacterized protein</fullName>
    </submittedName>
</protein>
<evidence type="ECO:0000313" key="1">
    <source>
        <dbReference type="EMBL" id="KAK4287703.1"/>
    </source>
</evidence>
<dbReference type="Proteomes" id="UP001292094">
    <property type="component" value="Unassembled WGS sequence"/>
</dbReference>
<gene>
    <name evidence="1" type="ORF">Pmani_039228</name>
</gene>
<sequence>MRKARREWQGRKDWQHEKVKKKWIKKNMCLA</sequence>
<dbReference type="AlphaFoldDB" id="A0AAE1TJG7"/>